<dbReference type="InterPro" id="IPR039049">
    <property type="entry name" value="ELOB"/>
</dbReference>
<dbReference type="PANTHER" id="PTHR13248:SF4">
    <property type="entry name" value="ELONGIN B"/>
    <property type="match status" value="1"/>
</dbReference>
<protein>
    <submittedName>
        <fullName evidence="2">Uncharacterized protein LOC111087810</fullName>
    </submittedName>
</protein>
<proteinExistence type="predicted"/>
<sequence>MTNDVFLMVRRRKTTIFLDAKETTPVLEMKRMIEGITKVSPENQKLFYEEQDWLNNVRVGLAVNLIVSTCVIKLRILQVQTRTCNNLQQISITFCLFCTFSKYNLKL</sequence>
<organism evidence="1 2">
    <name type="scientific">Limulus polyphemus</name>
    <name type="common">Atlantic horseshoe crab</name>
    <dbReference type="NCBI Taxonomy" id="6850"/>
    <lineage>
        <taxon>Eukaryota</taxon>
        <taxon>Metazoa</taxon>
        <taxon>Ecdysozoa</taxon>
        <taxon>Arthropoda</taxon>
        <taxon>Chelicerata</taxon>
        <taxon>Merostomata</taxon>
        <taxon>Xiphosura</taxon>
        <taxon>Limulidae</taxon>
        <taxon>Limulus</taxon>
    </lineage>
</organism>
<evidence type="ECO:0000313" key="2">
    <source>
        <dbReference type="RefSeq" id="XP_022251541.1"/>
    </source>
</evidence>
<accession>A0ABM1T6N5</accession>
<dbReference type="Gene3D" id="3.10.20.90">
    <property type="entry name" value="Phosphatidylinositol 3-kinase Catalytic Subunit, Chain A, domain 1"/>
    <property type="match status" value="1"/>
</dbReference>
<evidence type="ECO:0000313" key="1">
    <source>
        <dbReference type="Proteomes" id="UP000694941"/>
    </source>
</evidence>
<reference evidence="2" key="1">
    <citation type="submission" date="2025-08" db="UniProtKB">
        <authorList>
            <consortium name="RefSeq"/>
        </authorList>
    </citation>
    <scope>IDENTIFICATION</scope>
    <source>
        <tissue evidence="2">Muscle</tissue>
    </source>
</reference>
<dbReference type="GeneID" id="111087810"/>
<keyword evidence="1" id="KW-1185">Reference proteome</keyword>
<name>A0ABM1T6N5_LIMPO</name>
<gene>
    <name evidence="2" type="primary">LOC111087810</name>
</gene>
<dbReference type="RefSeq" id="XP_022251541.1">
    <property type="nucleotide sequence ID" value="XM_022395833.1"/>
</dbReference>
<dbReference type="SUPFAM" id="SSF54236">
    <property type="entry name" value="Ubiquitin-like"/>
    <property type="match status" value="1"/>
</dbReference>
<dbReference type="PANTHER" id="PTHR13248">
    <property type="entry name" value="TRANSCRIPTION ELONGATION FACTOR B POLYPEPTIDE 2"/>
    <property type="match status" value="1"/>
</dbReference>
<dbReference type="InterPro" id="IPR029071">
    <property type="entry name" value="Ubiquitin-like_domsf"/>
</dbReference>
<dbReference type="Proteomes" id="UP000694941">
    <property type="component" value="Unplaced"/>
</dbReference>